<dbReference type="OMA" id="KGMLPYY"/>
<dbReference type="GO" id="GO:0000502">
    <property type="term" value="C:proteasome complex"/>
    <property type="evidence" value="ECO:0007669"/>
    <property type="project" value="UniProtKB-KW"/>
</dbReference>
<evidence type="ECO:0000259" key="2">
    <source>
        <dbReference type="Pfam" id="PF10602"/>
    </source>
</evidence>
<organism evidence="3 4">
    <name type="scientific">Gregarina niphandrodes</name>
    <name type="common">Septate eugregarine</name>
    <dbReference type="NCBI Taxonomy" id="110365"/>
    <lineage>
        <taxon>Eukaryota</taxon>
        <taxon>Sar</taxon>
        <taxon>Alveolata</taxon>
        <taxon>Apicomplexa</taxon>
        <taxon>Conoidasida</taxon>
        <taxon>Gregarinasina</taxon>
        <taxon>Eugregarinorida</taxon>
        <taxon>Gregarinidae</taxon>
        <taxon>Gregarina</taxon>
    </lineage>
</organism>
<dbReference type="Pfam" id="PF10602">
    <property type="entry name" value="RPN7"/>
    <property type="match status" value="1"/>
</dbReference>
<keyword evidence="4" id="KW-1185">Reference proteome</keyword>
<dbReference type="Gene3D" id="1.25.40.570">
    <property type="match status" value="1"/>
</dbReference>
<name>A0A023B9R6_GRENI</name>
<dbReference type="InterPro" id="IPR045135">
    <property type="entry name" value="Rpn7_N"/>
</dbReference>
<dbReference type="eggNOG" id="KOG0687">
    <property type="taxonomic scope" value="Eukaryota"/>
</dbReference>
<evidence type="ECO:0000256" key="1">
    <source>
        <dbReference type="SAM" id="Coils"/>
    </source>
</evidence>
<dbReference type="InterPro" id="IPR019585">
    <property type="entry name" value="Rpn7/CSN1"/>
</dbReference>
<feature type="domain" description="26S proteasome regulatory subunit Rpn7 N-terminal" evidence="2">
    <location>
        <begin position="65"/>
        <end position="239"/>
    </location>
</feature>
<evidence type="ECO:0000313" key="4">
    <source>
        <dbReference type="Proteomes" id="UP000019763"/>
    </source>
</evidence>
<dbReference type="AlphaFoldDB" id="A0A023B9R6"/>
<dbReference type="OrthoDB" id="1452at2759"/>
<dbReference type="VEuPathDB" id="CryptoDB:GNI_047960"/>
<keyword evidence="3" id="KW-0647">Proteasome</keyword>
<gene>
    <name evidence="3" type="ORF">GNI_047960</name>
</gene>
<evidence type="ECO:0000313" key="3">
    <source>
        <dbReference type="EMBL" id="EZG73835.1"/>
    </source>
</evidence>
<dbReference type="Proteomes" id="UP000019763">
    <property type="component" value="Unassembled WGS sequence"/>
</dbReference>
<dbReference type="PANTHER" id="PTHR14145">
    <property type="entry name" value="26S PROTESOME SUBUNIT 6"/>
    <property type="match status" value="1"/>
</dbReference>
<sequence>MAPGHPADAIVPTYEVFALRHSVRSQDLTPDERARAKSDMLKLIDQDNMVVFYERVCSEFDWSVDTNLVSKMKAENTKNLKELQDAITEAEKQYGDVEIKDGKLAIAHHYCRIGDWQTAQERYEDLLDAKALDSTSKVNIYLTLMRIALFEKDVTKCQEWLDKAEKQFEVAGDWETRNRVRVYEAMHLAQNLRKFEKAAELLISSLATFTASELLSFEHFVTLTVLLSAASLERPILKQNVQRSPEVLQVLAGKSRLATFFNSLM</sequence>
<comment type="caution">
    <text evidence="3">The sequence shown here is derived from an EMBL/GenBank/DDBJ whole genome shotgun (WGS) entry which is preliminary data.</text>
</comment>
<dbReference type="GO" id="GO:0043161">
    <property type="term" value="P:proteasome-mediated ubiquitin-dependent protein catabolic process"/>
    <property type="evidence" value="ECO:0007669"/>
    <property type="project" value="TreeGrafter"/>
</dbReference>
<dbReference type="RefSeq" id="XP_011129640.1">
    <property type="nucleotide sequence ID" value="XM_011131338.1"/>
</dbReference>
<feature type="non-terminal residue" evidence="3">
    <location>
        <position position="265"/>
    </location>
</feature>
<protein>
    <submittedName>
        <fullName evidence="3">26S proteasome non-ATPase regulatory subunit 6</fullName>
    </submittedName>
</protein>
<accession>A0A023B9R6</accession>
<feature type="coiled-coil region" evidence="1">
    <location>
        <begin position="73"/>
        <end position="100"/>
    </location>
</feature>
<dbReference type="PANTHER" id="PTHR14145:SF1">
    <property type="entry name" value="26S PROTEASOME NON-ATPASE REGULATORY SUBUNIT 6"/>
    <property type="match status" value="1"/>
</dbReference>
<dbReference type="EMBL" id="AFNH02000370">
    <property type="protein sequence ID" value="EZG73835.1"/>
    <property type="molecule type" value="Genomic_DNA"/>
</dbReference>
<reference evidence="3" key="1">
    <citation type="submission" date="2013-12" db="EMBL/GenBank/DDBJ databases">
        <authorList>
            <person name="Omoto C.K."/>
            <person name="Sibley D."/>
            <person name="Venepally P."/>
            <person name="Hadjithomas M."/>
            <person name="Karamycheva S."/>
            <person name="Brunk B."/>
            <person name="Roos D."/>
            <person name="Caler E."/>
            <person name="Lorenzi H."/>
        </authorList>
    </citation>
    <scope>NUCLEOTIDE SEQUENCE</scope>
</reference>
<proteinExistence type="predicted"/>
<dbReference type="GeneID" id="22911762"/>
<keyword evidence="1" id="KW-0175">Coiled coil</keyword>